<dbReference type="SUPFAM" id="SSF48726">
    <property type="entry name" value="Immunoglobulin"/>
    <property type="match status" value="2"/>
</dbReference>
<dbReference type="InterPro" id="IPR007110">
    <property type="entry name" value="Ig-like_dom"/>
</dbReference>
<evidence type="ECO:0000256" key="9">
    <source>
        <dbReference type="SAM" id="Phobius"/>
    </source>
</evidence>
<sequence length="454" mass="52236">NMRNMDLENIYRWMLAVSSFYGYATTVYISGIIDSTIVLNCSIQGLSPQLSIIWIGPPKETYYSMQDHIYLENIPKDLKPRLRIVGNFRRGFYNLQIKDLHFSDTGFYICHQFRSSINNEYFYLDVIGLNVTVSKPSYVGEIGSSITLGCIISSKSSDVSEVRWYFHSNSGYHPLEPTRNRGKYSIPTPENPSLTIEKLDLNDVGPYMCSATIENRLNVNSTTTHLSLLDSKEHRKVIFILGLICFLLVLLVVTVLVLRKNKPMFFLQIAYTFQKAEDDDSKLWDAFISFKSQDADHKFVSSKLYMKLETQLGYKLCIHHKDFLPGKAIANNIVDCIANSRRTILIISREYLQGGYTTFELEMAHAEMISTKSKHKIIPVLLDKYENLQGLMDDTLKHLIQTVTYITWPGETSQRDVKTFWKRLELSMPKRSRKLCIRSDENTPLLSSWLDSSA</sequence>
<evidence type="ECO:0000256" key="2">
    <source>
        <dbReference type="ARBA" id="ARBA00009752"/>
    </source>
</evidence>
<dbReference type="EMBL" id="UYJE01009188">
    <property type="protein sequence ID" value="VDI71033.1"/>
    <property type="molecule type" value="Genomic_DNA"/>
</dbReference>
<feature type="domain" description="Ig-like" evidence="11">
    <location>
        <begin position="35"/>
        <end position="110"/>
    </location>
</feature>
<dbReference type="OrthoDB" id="1421090at2759"/>
<evidence type="ECO:0000313" key="12">
    <source>
        <dbReference type="EMBL" id="VDI71033.1"/>
    </source>
</evidence>
<gene>
    <name evidence="12" type="ORF">MGAL_10B020426</name>
</gene>
<dbReference type="InterPro" id="IPR003599">
    <property type="entry name" value="Ig_sub"/>
</dbReference>
<dbReference type="Gene3D" id="2.60.40.10">
    <property type="entry name" value="Immunoglobulins"/>
    <property type="match status" value="2"/>
</dbReference>
<dbReference type="Proteomes" id="UP000596742">
    <property type="component" value="Unassembled WGS sequence"/>
</dbReference>
<dbReference type="GO" id="GO:0038023">
    <property type="term" value="F:signaling receptor activity"/>
    <property type="evidence" value="ECO:0007669"/>
    <property type="project" value="TreeGrafter"/>
</dbReference>
<organism evidence="12 13">
    <name type="scientific">Mytilus galloprovincialis</name>
    <name type="common">Mediterranean mussel</name>
    <dbReference type="NCBI Taxonomy" id="29158"/>
    <lineage>
        <taxon>Eukaryota</taxon>
        <taxon>Metazoa</taxon>
        <taxon>Spiralia</taxon>
        <taxon>Lophotrochozoa</taxon>
        <taxon>Mollusca</taxon>
        <taxon>Bivalvia</taxon>
        <taxon>Autobranchia</taxon>
        <taxon>Pteriomorphia</taxon>
        <taxon>Mytilida</taxon>
        <taxon>Mytiloidea</taxon>
        <taxon>Mytilidae</taxon>
        <taxon>Mytilinae</taxon>
        <taxon>Mytilus</taxon>
    </lineage>
</organism>
<dbReference type="InterPro" id="IPR035897">
    <property type="entry name" value="Toll_tir_struct_dom_sf"/>
</dbReference>
<name>A0A8B6GZ71_MYTGA</name>
<evidence type="ECO:0000256" key="4">
    <source>
        <dbReference type="ARBA" id="ARBA00022729"/>
    </source>
</evidence>
<dbReference type="InterPro" id="IPR036179">
    <property type="entry name" value="Ig-like_dom_sf"/>
</dbReference>
<dbReference type="Gene3D" id="3.40.50.10140">
    <property type="entry name" value="Toll/interleukin-1 receptor homology (TIR) domain"/>
    <property type="match status" value="1"/>
</dbReference>
<evidence type="ECO:0000259" key="10">
    <source>
        <dbReference type="PROSITE" id="PS50104"/>
    </source>
</evidence>
<proteinExistence type="inferred from homology"/>
<dbReference type="PROSITE" id="PS50104">
    <property type="entry name" value="TIR"/>
    <property type="match status" value="1"/>
</dbReference>
<reference evidence="12" key="1">
    <citation type="submission" date="2018-11" db="EMBL/GenBank/DDBJ databases">
        <authorList>
            <person name="Alioto T."/>
            <person name="Alioto T."/>
        </authorList>
    </citation>
    <scope>NUCLEOTIDE SEQUENCE</scope>
</reference>
<evidence type="ECO:0000313" key="13">
    <source>
        <dbReference type="Proteomes" id="UP000596742"/>
    </source>
</evidence>
<evidence type="ECO:0000256" key="1">
    <source>
        <dbReference type="ARBA" id="ARBA00004370"/>
    </source>
</evidence>
<keyword evidence="8 9" id="KW-0472">Membrane</keyword>
<comment type="similarity">
    <text evidence="2">Belongs to the interleukin-1 receptor family.</text>
</comment>
<dbReference type="SUPFAM" id="SSF52200">
    <property type="entry name" value="Toll/Interleukin receptor TIR domain"/>
    <property type="match status" value="1"/>
</dbReference>
<dbReference type="GO" id="GO:0007165">
    <property type="term" value="P:signal transduction"/>
    <property type="evidence" value="ECO:0007669"/>
    <property type="project" value="InterPro"/>
</dbReference>
<evidence type="ECO:0000256" key="3">
    <source>
        <dbReference type="ARBA" id="ARBA00022692"/>
    </source>
</evidence>
<dbReference type="AlphaFoldDB" id="A0A8B6GZ71"/>
<accession>A0A8B6GZ71</accession>
<dbReference type="GO" id="GO:0005886">
    <property type="term" value="C:plasma membrane"/>
    <property type="evidence" value="ECO:0007669"/>
    <property type="project" value="TreeGrafter"/>
</dbReference>
<dbReference type="PROSITE" id="PS50835">
    <property type="entry name" value="IG_LIKE"/>
    <property type="match status" value="2"/>
</dbReference>
<dbReference type="SMART" id="SM00409">
    <property type="entry name" value="IG"/>
    <property type="match status" value="2"/>
</dbReference>
<keyword evidence="6 9" id="KW-1133">Transmembrane helix</keyword>
<feature type="domain" description="TIR" evidence="10">
    <location>
        <begin position="282"/>
        <end position="428"/>
    </location>
</feature>
<feature type="transmembrane region" description="Helical" evidence="9">
    <location>
        <begin position="237"/>
        <end position="258"/>
    </location>
</feature>
<dbReference type="PRINTS" id="PR01537">
    <property type="entry name" value="INTRLKN1R1F"/>
</dbReference>
<comment type="caution">
    <text evidence="12">The sequence shown here is derived from an EMBL/GenBank/DDBJ whole genome shotgun (WGS) entry which is preliminary data.</text>
</comment>
<keyword evidence="4" id="KW-0732">Signal</keyword>
<evidence type="ECO:0000256" key="5">
    <source>
        <dbReference type="ARBA" id="ARBA00022801"/>
    </source>
</evidence>
<feature type="domain" description="Ig-like" evidence="11">
    <location>
        <begin position="143"/>
        <end position="220"/>
    </location>
</feature>
<feature type="non-terminal residue" evidence="12">
    <location>
        <position position="454"/>
    </location>
</feature>
<dbReference type="InterPro" id="IPR000157">
    <property type="entry name" value="TIR_dom"/>
</dbReference>
<evidence type="ECO:0000256" key="7">
    <source>
        <dbReference type="ARBA" id="ARBA00023027"/>
    </source>
</evidence>
<evidence type="ECO:0000259" key="11">
    <source>
        <dbReference type="PROSITE" id="PS50835"/>
    </source>
</evidence>
<dbReference type="InterPro" id="IPR013783">
    <property type="entry name" value="Ig-like_fold"/>
</dbReference>
<protein>
    <submittedName>
        <fullName evidence="12">Uncharacterized protein</fullName>
    </submittedName>
</protein>
<dbReference type="Pfam" id="PF07686">
    <property type="entry name" value="V-set"/>
    <property type="match status" value="2"/>
</dbReference>
<dbReference type="InterPro" id="IPR013106">
    <property type="entry name" value="Ig_V-set"/>
</dbReference>
<feature type="transmembrane region" description="Helical" evidence="9">
    <location>
        <begin position="12"/>
        <end position="33"/>
    </location>
</feature>
<dbReference type="PANTHER" id="PTHR24365:SF541">
    <property type="entry name" value="PROTEIN TOLL-RELATED"/>
    <property type="match status" value="1"/>
</dbReference>
<keyword evidence="3 9" id="KW-0812">Transmembrane</keyword>
<comment type="subcellular location">
    <subcellularLocation>
        <location evidence="1">Membrane</location>
    </subcellularLocation>
</comment>
<evidence type="ECO:0000256" key="6">
    <source>
        <dbReference type="ARBA" id="ARBA00022989"/>
    </source>
</evidence>
<dbReference type="GO" id="GO:0016787">
    <property type="term" value="F:hydrolase activity"/>
    <property type="evidence" value="ECO:0007669"/>
    <property type="project" value="UniProtKB-KW"/>
</dbReference>
<evidence type="ECO:0000256" key="8">
    <source>
        <dbReference type="ARBA" id="ARBA00023136"/>
    </source>
</evidence>
<dbReference type="PANTHER" id="PTHR24365">
    <property type="entry name" value="TOLL-LIKE RECEPTOR"/>
    <property type="match status" value="1"/>
</dbReference>
<dbReference type="SMART" id="SM00255">
    <property type="entry name" value="TIR"/>
    <property type="match status" value="1"/>
</dbReference>
<keyword evidence="13" id="KW-1185">Reference proteome</keyword>
<dbReference type="Pfam" id="PF01582">
    <property type="entry name" value="TIR"/>
    <property type="match status" value="1"/>
</dbReference>
<keyword evidence="7" id="KW-0520">NAD</keyword>
<keyword evidence="5" id="KW-0378">Hydrolase</keyword>